<feature type="domain" description="Transposase IS204/IS1001/IS1096/IS1165 DDE" evidence="1">
    <location>
        <begin position="2"/>
        <end position="169"/>
    </location>
</feature>
<dbReference type="PANTHER" id="PTHR33498">
    <property type="entry name" value="TRANSPOSASE FOR INSERTION SEQUENCE ELEMENT IS1557"/>
    <property type="match status" value="1"/>
</dbReference>
<evidence type="ECO:0000313" key="2">
    <source>
        <dbReference type="EMBL" id="MBA5730250.1"/>
    </source>
</evidence>
<dbReference type="InterPro" id="IPR002560">
    <property type="entry name" value="Transposase_DDE"/>
</dbReference>
<accession>A0A839A8Y0</accession>
<proteinExistence type="predicted"/>
<feature type="non-terminal residue" evidence="2">
    <location>
        <position position="171"/>
    </location>
</feature>
<name>A0A839A8Y0_9LACT</name>
<feature type="non-terminal residue" evidence="2">
    <location>
        <position position="1"/>
    </location>
</feature>
<dbReference type="Pfam" id="PF01610">
    <property type="entry name" value="DDE_Tnp_ISL3"/>
    <property type="match status" value="1"/>
</dbReference>
<reference evidence="2 3" key="1">
    <citation type="submission" date="2020-06" db="EMBL/GenBank/DDBJ databases">
        <title>Reclassification of Facklamia ignava, Facklamia soureckii and Facklami tabacinasalis as Falseniella iganva gen. nov., comb. nov., Hutsoniella ignava gen. nov., comb. nov., and Ruoffia tabacinasalis gen. nov., comb. nov and description of Ruoffia haltotolerans sp. nov., isolated from hypersaline Inland Sea of Qatar.</title>
        <authorList>
            <person name="Fotedar R."/>
            <person name="Sankaranarayanan K."/>
            <person name="Lawson P."/>
            <person name="Caldwell M."/>
            <person name="Zeyara A."/>
            <person name="Al Malki A."/>
            <person name="Ali M."/>
        </authorList>
    </citation>
    <scope>NUCLEOTIDE SEQUENCE [LARGE SCALE GENOMIC DNA]</scope>
    <source>
        <strain evidence="2 3">INB8</strain>
    </source>
</reference>
<dbReference type="AlphaFoldDB" id="A0A839A8Y0"/>
<gene>
    <name evidence="2" type="ORF">HW423_10925</name>
</gene>
<keyword evidence="3" id="KW-1185">Reference proteome</keyword>
<dbReference type="EMBL" id="JACAOA010000072">
    <property type="protein sequence ID" value="MBA5730250.1"/>
    <property type="molecule type" value="Genomic_DNA"/>
</dbReference>
<comment type="caution">
    <text evidence="2">The sequence shown here is derived from an EMBL/GenBank/DDBJ whole genome shotgun (WGS) entry which is preliminary data.</text>
</comment>
<sequence>EARQAVKTITMDMYSPYYDFLQRIFPKAKIIIDRFHLVQLLNRSLNQERIRIMKLIKTKQPRDYRKLKQLWKLILKNREELDFVNYRSHRLFDGLVTQKMMVNYMVSLEDRFERAYRMINDLKADIALHDYTRFKADLDETWKYVMPKRVRRCFQTLKKYLPSIENSLTYT</sequence>
<evidence type="ECO:0000313" key="3">
    <source>
        <dbReference type="Proteomes" id="UP000571018"/>
    </source>
</evidence>
<dbReference type="PANTHER" id="PTHR33498:SF1">
    <property type="entry name" value="TRANSPOSASE FOR INSERTION SEQUENCE ELEMENT IS1557"/>
    <property type="match status" value="1"/>
</dbReference>
<dbReference type="Proteomes" id="UP000571018">
    <property type="component" value="Unassembled WGS sequence"/>
</dbReference>
<dbReference type="InterPro" id="IPR047951">
    <property type="entry name" value="Transpos_ISL3"/>
</dbReference>
<protein>
    <submittedName>
        <fullName evidence="2">Transposase</fullName>
    </submittedName>
</protein>
<organism evidence="2 3">
    <name type="scientific">Ruoffia halotolerans</name>
    <dbReference type="NCBI Taxonomy" id="2748684"/>
    <lineage>
        <taxon>Bacteria</taxon>
        <taxon>Bacillati</taxon>
        <taxon>Bacillota</taxon>
        <taxon>Bacilli</taxon>
        <taxon>Lactobacillales</taxon>
        <taxon>Aerococcaceae</taxon>
        <taxon>Ruoffia</taxon>
    </lineage>
</organism>
<evidence type="ECO:0000259" key="1">
    <source>
        <dbReference type="Pfam" id="PF01610"/>
    </source>
</evidence>